<dbReference type="PROSITE" id="PS01180">
    <property type="entry name" value="CUB"/>
    <property type="match status" value="2"/>
</dbReference>
<feature type="domain" description="CUB" evidence="4">
    <location>
        <begin position="7"/>
        <end position="125"/>
    </location>
</feature>
<dbReference type="PANTHER" id="PTHR24251:SF30">
    <property type="entry name" value="MEMBRANE FRIZZLED-RELATED PROTEIN"/>
    <property type="match status" value="1"/>
</dbReference>
<protein>
    <recommendedName>
        <fullName evidence="4">CUB domain-containing protein</fullName>
    </recommendedName>
</protein>
<dbReference type="SMART" id="SM00042">
    <property type="entry name" value="CUB"/>
    <property type="match status" value="2"/>
</dbReference>
<reference evidence="5 6" key="1">
    <citation type="submission" date="2022-12" db="EMBL/GenBank/DDBJ databases">
        <title>Chromosome-level genome of Tegillarca granosa.</title>
        <authorList>
            <person name="Kim J."/>
        </authorList>
    </citation>
    <scope>NUCLEOTIDE SEQUENCE [LARGE SCALE GENOMIC DNA]</scope>
    <source>
        <strain evidence="5">Teg-2019</strain>
        <tissue evidence="5">Adductor muscle</tissue>
    </source>
</reference>
<evidence type="ECO:0000313" key="6">
    <source>
        <dbReference type="Proteomes" id="UP001217089"/>
    </source>
</evidence>
<gene>
    <name evidence="5" type="ORF">KUTeg_018030</name>
</gene>
<dbReference type="SUPFAM" id="SSF49854">
    <property type="entry name" value="Spermadhesin, CUB domain"/>
    <property type="match status" value="2"/>
</dbReference>
<sequence>MFLLSQCSGSVQTLTSTVDLQYFTSVGYSSGTGTYDNNLSCSWLIDSGSTDWKILLYVKNYGITCAGDVINIYDGNDISNTSLATNICGSGQSPVYRSSQRYVKVTFTTDASNQGIGFEIEYFKASDLSGTGCTSAQTLTATTTVQYLSSPSFPSNYDLSANCQWNIKSSSDTLHMDIIFSDIELSTSCSFDGLTIYDVTSSYTSNQTSFLLKFKSDGSLSYTGFILKYYTRETANEVSSSVTITYSDGMTYLFIYLFINSFIKQRCLGML</sequence>
<dbReference type="InterPro" id="IPR035914">
    <property type="entry name" value="Sperma_CUB_dom_sf"/>
</dbReference>
<accession>A0ABQ9EGM8</accession>
<dbReference type="EMBL" id="JARBDR010000903">
    <property type="protein sequence ID" value="KAJ8304447.1"/>
    <property type="molecule type" value="Genomic_DNA"/>
</dbReference>
<proteinExistence type="predicted"/>
<dbReference type="PANTHER" id="PTHR24251">
    <property type="entry name" value="OVOCHYMASE-RELATED"/>
    <property type="match status" value="1"/>
</dbReference>
<evidence type="ECO:0000313" key="5">
    <source>
        <dbReference type="EMBL" id="KAJ8304447.1"/>
    </source>
</evidence>
<comment type="caution">
    <text evidence="3">Lacks conserved residue(s) required for the propagation of feature annotation.</text>
</comment>
<dbReference type="InterPro" id="IPR000859">
    <property type="entry name" value="CUB_dom"/>
</dbReference>
<dbReference type="Gene3D" id="2.60.120.290">
    <property type="entry name" value="Spermadhesin, CUB domain"/>
    <property type="match status" value="2"/>
</dbReference>
<evidence type="ECO:0000256" key="2">
    <source>
        <dbReference type="ARBA" id="ARBA00023157"/>
    </source>
</evidence>
<dbReference type="CDD" id="cd00041">
    <property type="entry name" value="CUB"/>
    <property type="match status" value="2"/>
</dbReference>
<keyword evidence="2" id="KW-1015">Disulfide bond</keyword>
<dbReference type="Pfam" id="PF00431">
    <property type="entry name" value="CUB"/>
    <property type="match status" value="2"/>
</dbReference>
<evidence type="ECO:0000256" key="1">
    <source>
        <dbReference type="ARBA" id="ARBA00022737"/>
    </source>
</evidence>
<dbReference type="Proteomes" id="UP001217089">
    <property type="component" value="Unassembled WGS sequence"/>
</dbReference>
<organism evidence="5 6">
    <name type="scientific">Tegillarca granosa</name>
    <name type="common">Malaysian cockle</name>
    <name type="synonym">Anadara granosa</name>
    <dbReference type="NCBI Taxonomy" id="220873"/>
    <lineage>
        <taxon>Eukaryota</taxon>
        <taxon>Metazoa</taxon>
        <taxon>Spiralia</taxon>
        <taxon>Lophotrochozoa</taxon>
        <taxon>Mollusca</taxon>
        <taxon>Bivalvia</taxon>
        <taxon>Autobranchia</taxon>
        <taxon>Pteriomorphia</taxon>
        <taxon>Arcoida</taxon>
        <taxon>Arcoidea</taxon>
        <taxon>Arcidae</taxon>
        <taxon>Tegillarca</taxon>
    </lineage>
</organism>
<evidence type="ECO:0000259" key="4">
    <source>
        <dbReference type="PROSITE" id="PS01180"/>
    </source>
</evidence>
<keyword evidence="1" id="KW-0677">Repeat</keyword>
<keyword evidence="6" id="KW-1185">Reference proteome</keyword>
<comment type="caution">
    <text evidence="5">The sequence shown here is derived from an EMBL/GenBank/DDBJ whole genome shotgun (WGS) entry which is preliminary data.</text>
</comment>
<feature type="domain" description="CUB" evidence="4">
    <location>
        <begin position="133"/>
        <end position="198"/>
    </location>
</feature>
<name>A0ABQ9EGM8_TEGGR</name>
<evidence type="ECO:0000256" key="3">
    <source>
        <dbReference type="PROSITE-ProRule" id="PRU00059"/>
    </source>
</evidence>